<name>A0A9D7I7Y4_9RHOO</name>
<dbReference type="AlphaFoldDB" id="A0A9D7I7Y4"/>
<gene>
    <name evidence="2" type="ORF">IPJ48_12045</name>
</gene>
<reference evidence="2" key="1">
    <citation type="submission" date="2020-10" db="EMBL/GenBank/DDBJ databases">
        <title>Connecting structure to function with the recovery of over 1000 high-quality activated sludge metagenome-assembled genomes encoding full-length rRNA genes using long-read sequencing.</title>
        <authorList>
            <person name="Singleton C.M."/>
            <person name="Petriglieri F."/>
            <person name="Kristensen J.M."/>
            <person name="Kirkegaard R.H."/>
            <person name="Michaelsen T.Y."/>
            <person name="Andersen M.H."/>
            <person name="Karst S.M."/>
            <person name="Dueholm M.S."/>
            <person name="Nielsen P.H."/>
            <person name="Albertsen M."/>
        </authorList>
    </citation>
    <scope>NUCLEOTIDE SEQUENCE</scope>
    <source>
        <strain evidence="2">EsbW_18-Q3-R4-48_MAXAC.044</strain>
    </source>
</reference>
<dbReference type="Pfam" id="PF19624">
    <property type="entry name" value="DUF6129"/>
    <property type="match status" value="1"/>
</dbReference>
<dbReference type="InterPro" id="IPR046132">
    <property type="entry name" value="DUF6129"/>
</dbReference>
<proteinExistence type="predicted"/>
<evidence type="ECO:0000313" key="3">
    <source>
        <dbReference type="Proteomes" id="UP000886602"/>
    </source>
</evidence>
<sequence length="87" mass="9504">MITPCQLVQVGEAVRLNAGIAQLRQRFPELYFSECSDDDVSPCYQAALSLDSHHLYLVTGASGHCLELTSEYESASGILLAARVDEE</sequence>
<evidence type="ECO:0000313" key="2">
    <source>
        <dbReference type="EMBL" id="MBK7423766.1"/>
    </source>
</evidence>
<evidence type="ECO:0000259" key="1">
    <source>
        <dbReference type="Pfam" id="PF19624"/>
    </source>
</evidence>
<dbReference type="Proteomes" id="UP000886602">
    <property type="component" value="Unassembled WGS sequence"/>
</dbReference>
<feature type="domain" description="DUF6129" evidence="1">
    <location>
        <begin position="21"/>
        <end position="70"/>
    </location>
</feature>
<organism evidence="2 3">
    <name type="scientific">Candidatus Propionivibrio dominans</name>
    <dbReference type="NCBI Taxonomy" id="2954373"/>
    <lineage>
        <taxon>Bacteria</taxon>
        <taxon>Pseudomonadati</taxon>
        <taxon>Pseudomonadota</taxon>
        <taxon>Betaproteobacteria</taxon>
        <taxon>Rhodocyclales</taxon>
        <taxon>Rhodocyclaceae</taxon>
        <taxon>Propionivibrio</taxon>
    </lineage>
</organism>
<dbReference type="EMBL" id="JADJNC010000018">
    <property type="protein sequence ID" value="MBK7423766.1"/>
    <property type="molecule type" value="Genomic_DNA"/>
</dbReference>
<protein>
    <recommendedName>
        <fullName evidence="1">DUF6129 domain-containing protein</fullName>
    </recommendedName>
</protein>
<accession>A0A9D7I7Y4</accession>
<comment type="caution">
    <text evidence="2">The sequence shown here is derived from an EMBL/GenBank/DDBJ whole genome shotgun (WGS) entry which is preliminary data.</text>
</comment>